<name>A0A914XRP9_9BILA</name>
<evidence type="ECO:0000256" key="1">
    <source>
        <dbReference type="SAM" id="MobiDB-lite"/>
    </source>
</evidence>
<sequence>MVEDKTHIDIETTTVLLSTPFETSPLPEAAEVATEIAAETSTLAETHIAETSTFAETTVPIVTDALLATTEAGLVETAPIVPAVETPSTNDVAVAAPTPDESTHLPEVMLEETTFASTIEPEVTTIVDVMHRKKRSEEAMLTQEKSIADPAPTPFIEEEHKPTPAIEVHPTEKMEIIEDKPALPIEVQPTEMIETIEEGKSAPAIEVHPTEMIETMEDKSTPAIEIHPTEKMEIIEDKPALPIEVHPTEKMETMEEELLTTTLIPEHTEIADLPADDEPSKEEEPKSVEIEEHEIEKEKPAPAIEVDPKEPEEPETFELDAAMKAEAANPARRRFHRFAH</sequence>
<keyword evidence="2" id="KW-1185">Reference proteome</keyword>
<reference evidence="3" key="1">
    <citation type="submission" date="2022-11" db="UniProtKB">
        <authorList>
            <consortium name="WormBaseParasite"/>
        </authorList>
    </citation>
    <scope>IDENTIFICATION</scope>
</reference>
<dbReference type="WBParaSite" id="PSAMB.scaffold998size37390.g10288.t1">
    <property type="protein sequence ID" value="PSAMB.scaffold998size37390.g10288.t1"/>
    <property type="gene ID" value="PSAMB.scaffold998size37390.g10288"/>
</dbReference>
<feature type="compositionally biased region" description="Basic and acidic residues" evidence="1">
    <location>
        <begin position="282"/>
        <end position="311"/>
    </location>
</feature>
<evidence type="ECO:0000313" key="2">
    <source>
        <dbReference type="Proteomes" id="UP000887566"/>
    </source>
</evidence>
<proteinExistence type="predicted"/>
<dbReference type="AlphaFoldDB" id="A0A914XRP9"/>
<accession>A0A914XRP9</accession>
<feature type="region of interest" description="Disordered" evidence="1">
    <location>
        <begin position="267"/>
        <end position="317"/>
    </location>
</feature>
<evidence type="ECO:0000313" key="3">
    <source>
        <dbReference type="WBParaSite" id="PSAMB.scaffold998size37390.g10288.t1"/>
    </source>
</evidence>
<organism evidence="2 3">
    <name type="scientific">Plectus sambesii</name>
    <dbReference type="NCBI Taxonomy" id="2011161"/>
    <lineage>
        <taxon>Eukaryota</taxon>
        <taxon>Metazoa</taxon>
        <taxon>Ecdysozoa</taxon>
        <taxon>Nematoda</taxon>
        <taxon>Chromadorea</taxon>
        <taxon>Plectida</taxon>
        <taxon>Plectina</taxon>
        <taxon>Plectoidea</taxon>
        <taxon>Plectidae</taxon>
        <taxon>Plectus</taxon>
    </lineage>
</organism>
<protein>
    <submittedName>
        <fullName evidence="3">Zonadhesin</fullName>
    </submittedName>
</protein>
<dbReference type="Proteomes" id="UP000887566">
    <property type="component" value="Unplaced"/>
</dbReference>